<dbReference type="SUPFAM" id="SSF52467">
    <property type="entry name" value="DHS-like NAD/FAD-binding domain"/>
    <property type="match status" value="1"/>
</dbReference>
<dbReference type="Pfam" id="PF02146">
    <property type="entry name" value="SIR2"/>
    <property type="match status" value="1"/>
</dbReference>
<dbReference type="InterPro" id="IPR050134">
    <property type="entry name" value="NAD-dep_sirtuin_deacylases"/>
</dbReference>
<comment type="cofactor">
    <cofactor evidence="1">
        <name>Zn(2+)</name>
        <dbReference type="ChEBI" id="CHEBI:29105"/>
    </cofactor>
</comment>
<feature type="binding site" evidence="10">
    <location>
        <position position="215"/>
    </location>
    <ligand>
        <name>Zn(2+)</name>
        <dbReference type="ChEBI" id="CHEBI:29105"/>
    </ligand>
</feature>
<dbReference type="InParanoid" id="A0A151ZDM8"/>
<dbReference type="Gene3D" id="2.20.28.200">
    <property type="match status" value="1"/>
</dbReference>
<keyword evidence="13" id="KW-1185">Reference proteome</keyword>
<protein>
    <recommendedName>
        <fullName evidence="9">Regulatory protein SIR2 homolog 7</fullName>
    </recommendedName>
    <alternativeName>
        <fullName evidence="8">SIR2-like protein 7</fullName>
    </alternativeName>
</protein>
<comment type="similarity">
    <text evidence="7">Belongs to the sirtuin family. Class IV subfamily.</text>
</comment>
<dbReference type="PANTHER" id="PTHR11085:SF1">
    <property type="entry name" value="NAD-DEPENDENT PROTEIN DEACETYLASE SIRTUIN-7"/>
    <property type="match status" value="1"/>
</dbReference>
<dbReference type="OrthoDB" id="30712at2759"/>
<feature type="domain" description="Deacetylase sirtuin-type" evidence="11">
    <location>
        <begin position="94"/>
        <end position="340"/>
    </location>
</feature>
<evidence type="ECO:0000313" key="13">
    <source>
        <dbReference type="Proteomes" id="UP000076078"/>
    </source>
</evidence>
<sequence length="383" mass="43472">MGIYASKEQISLEEKKALEKKKLQINYEKFQRKGSMLAKHPKGYAINQCKTLDENQKFKNNRPNTFDFSNVGVPRFSNKGISKEEDKNEYFDSLEILQLKIKQVVQLLRESKYAVVYSGAGISTSADLPDFRGPNGAWTKEEAGISGGFSNAEETKIPSLTEIVPTYAHMAIAKLMELGMVKAVVTTNMDNLHMRSGVPADKLVELHGNSFKERCTVCGKEYYRKEEIYEGMTLKCEVDQCTGTLVDTIVNFNEPIYQRDWDTAKEHSEKSDLSIVIGTSMRVLPSCLLPEMSIIKNGPENNHMVICNFQITPYDDSSTPRVFSPSDDFFYYLMQELQIETPTLTPKGENIKSLSFPTQPKSHHVDSQKLDPSVYNVNFRFLF</sequence>
<dbReference type="GO" id="GO:0046872">
    <property type="term" value="F:metal ion binding"/>
    <property type="evidence" value="ECO:0007669"/>
    <property type="project" value="UniProtKB-KW"/>
</dbReference>
<keyword evidence="4 10" id="KW-0479">Metal-binding</keyword>
<dbReference type="Gene3D" id="3.40.50.1220">
    <property type="entry name" value="TPP-binding domain"/>
    <property type="match status" value="1"/>
</dbReference>
<keyword evidence="5 10" id="KW-0862">Zinc</keyword>
<feature type="binding site" evidence="10">
    <location>
        <position position="241"/>
    </location>
    <ligand>
        <name>Zn(2+)</name>
        <dbReference type="ChEBI" id="CHEBI:29105"/>
    </ligand>
</feature>
<evidence type="ECO:0000313" key="12">
    <source>
        <dbReference type="EMBL" id="KYQ92035.1"/>
    </source>
</evidence>
<dbReference type="GO" id="GO:0005634">
    <property type="term" value="C:nucleus"/>
    <property type="evidence" value="ECO:0007669"/>
    <property type="project" value="TreeGrafter"/>
</dbReference>
<keyword evidence="2" id="KW-0597">Phosphoprotein</keyword>
<evidence type="ECO:0000256" key="5">
    <source>
        <dbReference type="ARBA" id="ARBA00022833"/>
    </source>
</evidence>
<dbReference type="PROSITE" id="PS50305">
    <property type="entry name" value="SIRTUIN"/>
    <property type="match status" value="1"/>
</dbReference>
<dbReference type="InterPro" id="IPR029035">
    <property type="entry name" value="DHS-like_NAD/FAD-binding_dom"/>
</dbReference>
<feature type="binding site" evidence="10">
    <location>
        <position position="236"/>
    </location>
    <ligand>
        <name>Zn(2+)</name>
        <dbReference type="ChEBI" id="CHEBI:29105"/>
    </ligand>
</feature>
<comment type="caution">
    <text evidence="12">The sequence shown here is derived from an EMBL/GenBank/DDBJ whole genome shotgun (WGS) entry which is preliminary data.</text>
</comment>
<reference evidence="12 13" key="1">
    <citation type="submission" date="2015-12" db="EMBL/GenBank/DDBJ databases">
        <title>Dictyostelia acquired genes for synthesis and detection of signals that induce cell-type specialization by lateral gene transfer from prokaryotes.</title>
        <authorList>
            <person name="Gloeckner G."/>
            <person name="Schaap P."/>
        </authorList>
    </citation>
    <scope>NUCLEOTIDE SEQUENCE [LARGE SCALE GENOMIC DNA]</scope>
    <source>
        <strain evidence="12 13">TK</strain>
    </source>
</reference>
<dbReference type="OMA" id="KWTGEHP"/>
<evidence type="ECO:0000256" key="2">
    <source>
        <dbReference type="ARBA" id="ARBA00022553"/>
    </source>
</evidence>
<dbReference type="InterPro" id="IPR026590">
    <property type="entry name" value="Ssirtuin_cat_dom"/>
</dbReference>
<dbReference type="AlphaFoldDB" id="A0A151ZDM8"/>
<keyword evidence="6" id="KW-0520">NAD</keyword>
<dbReference type="GO" id="GO:0070403">
    <property type="term" value="F:NAD+ binding"/>
    <property type="evidence" value="ECO:0007669"/>
    <property type="project" value="InterPro"/>
</dbReference>
<evidence type="ECO:0000256" key="9">
    <source>
        <dbReference type="ARBA" id="ARBA00043038"/>
    </source>
</evidence>
<dbReference type="GO" id="GO:0017136">
    <property type="term" value="F:histone deacetylase activity, NAD-dependent"/>
    <property type="evidence" value="ECO:0007669"/>
    <property type="project" value="TreeGrafter"/>
</dbReference>
<proteinExistence type="inferred from homology"/>
<evidence type="ECO:0000256" key="4">
    <source>
        <dbReference type="ARBA" id="ARBA00022723"/>
    </source>
</evidence>
<evidence type="ECO:0000256" key="7">
    <source>
        <dbReference type="ARBA" id="ARBA00038170"/>
    </source>
</evidence>
<dbReference type="InterPro" id="IPR003000">
    <property type="entry name" value="Sirtuin"/>
</dbReference>
<dbReference type="STRING" id="361077.A0A151ZDM8"/>
<name>A0A151ZDM8_TIELA</name>
<organism evidence="12 13">
    <name type="scientific">Tieghemostelium lacteum</name>
    <name type="common">Slime mold</name>
    <name type="synonym">Dictyostelium lacteum</name>
    <dbReference type="NCBI Taxonomy" id="361077"/>
    <lineage>
        <taxon>Eukaryota</taxon>
        <taxon>Amoebozoa</taxon>
        <taxon>Evosea</taxon>
        <taxon>Eumycetozoa</taxon>
        <taxon>Dictyostelia</taxon>
        <taxon>Dictyosteliales</taxon>
        <taxon>Raperosteliaceae</taxon>
        <taxon>Tieghemostelium</taxon>
    </lineage>
</organism>
<dbReference type="Proteomes" id="UP000076078">
    <property type="component" value="Unassembled WGS sequence"/>
</dbReference>
<dbReference type="EMBL" id="LODT01000031">
    <property type="protein sequence ID" value="KYQ92035.1"/>
    <property type="molecule type" value="Genomic_DNA"/>
</dbReference>
<evidence type="ECO:0000256" key="6">
    <source>
        <dbReference type="ARBA" id="ARBA00023027"/>
    </source>
</evidence>
<evidence type="ECO:0000256" key="8">
    <source>
        <dbReference type="ARBA" id="ARBA00041832"/>
    </source>
</evidence>
<keyword evidence="3" id="KW-0808">Transferase</keyword>
<accession>A0A151ZDM8</accession>
<feature type="binding site" evidence="10">
    <location>
        <position position="218"/>
    </location>
    <ligand>
        <name>Zn(2+)</name>
        <dbReference type="ChEBI" id="CHEBI:29105"/>
    </ligand>
</feature>
<evidence type="ECO:0000256" key="1">
    <source>
        <dbReference type="ARBA" id="ARBA00001947"/>
    </source>
</evidence>
<evidence type="ECO:0000259" key="11">
    <source>
        <dbReference type="PROSITE" id="PS50305"/>
    </source>
</evidence>
<gene>
    <name evidence="12" type="ORF">DLAC_06865</name>
</gene>
<dbReference type="PANTHER" id="PTHR11085">
    <property type="entry name" value="NAD-DEPENDENT PROTEIN DEACYLASE SIRTUIN-5, MITOCHONDRIAL-RELATED"/>
    <property type="match status" value="1"/>
</dbReference>
<feature type="active site" description="Proton acceptor" evidence="10">
    <location>
        <position position="207"/>
    </location>
</feature>
<evidence type="ECO:0000256" key="3">
    <source>
        <dbReference type="ARBA" id="ARBA00022679"/>
    </source>
</evidence>
<evidence type="ECO:0000256" key="10">
    <source>
        <dbReference type="PROSITE-ProRule" id="PRU00236"/>
    </source>
</evidence>